<organism evidence="4 5">
    <name type="scientific">Daedalea quercina L-15889</name>
    <dbReference type="NCBI Taxonomy" id="1314783"/>
    <lineage>
        <taxon>Eukaryota</taxon>
        <taxon>Fungi</taxon>
        <taxon>Dikarya</taxon>
        <taxon>Basidiomycota</taxon>
        <taxon>Agaricomycotina</taxon>
        <taxon>Agaricomycetes</taxon>
        <taxon>Polyporales</taxon>
        <taxon>Fomitopsis</taxon>
    </lineage>
</organism>
<dbReference type="SUPFAM" id="SSF57924">
    <property type="entry name" value="Inhibitor of apoptosis (IAP) repeat"/>
    <property type="match status" value="2"/>
</dbReference>
<feature type="compositionally biased region" description="Basic residues" evidence="3">
    <location>
        <begin position="360"/>
        <end position="371"/>
    </location>
</feature>
<dbReference type="InterPro" id="IPR001370">
    <property type="entry name" value="BIR_rpt"/>
</dbReference>
<evidence type="ECO:0000313" key="4">
    <source>
        <dbReference type="EMBL" id="KZT68955.1"/>
    </source>
</evidence>
<dbReference type="OrthoDB" id="2196114at2759"/>
<keyword evidence="5" id="KW-1185">Reference proteome</keyword>
<dbReference type="PANTHER" id="PTHR46771:SF5">
    <property type="entry name" value="DETERIN"/>
    <property type="match status" value="1"/>
</dbReference>
<dbReference type="EMBL" id="KV429062">
    <property type="protein sequence ID" value="KZT68955.1"/>
    <property type="molecule type" value="Genomic_DNA"/>
</dbReference>
<dbReference type="Proteomes" id="UP000076727">
    <property type="component" value="Unassembled WGS sequence"/>
</dbReference>
<dbReference type="SMART" id="SM00238">
    <property type="entry name" value="BIR"/>
    <property type="match status" value="2"/>
</dbReference>
<evidence type="ECO:0000256" key="2">
    <source>
        <dbReference type="ARBA" id="ARBA00022833"/>
    </source>
</evidence>
<feature type="compositionally biased region" description="Low complexity" evidence="3">
    <location>
        <begin position="689"/>
        <end position="701"/>
    </location>
</feature>
<feature type="compositionally biased region" description="Basic residues" evidence="3">
    <location>
        <begin position="478"/>
        <end position="488"/>
    </location>
</feature>
<feature type="region of interest" description="Disordered" evidence="3">
    <location>
        <begin position="214"/>
        <end position="237"/>
    </location>
</feature>
<feature type="compositionally biased region" description="Polar residues" evidence="3">
    <location>
        <begin position="214"/>
        <end position="228"/>
    </location>
</feature>
<reference evidence="4 5" key="1">
    <citation type="journal article" date="2016" name="Mol. Biol. Evol.">
        <title>Comparative Genomics of Early-Diverging Mushroom-Forming Fungi Provides Insights into the Origins of Lignocellulose Decay Capabilities.</title>
        <authorList>
            <person name="Nagy L.G."/>
            <person name="Riley R."/>
            <person name="Tritt A."/>
            <person name="Adam C."/>
            <person name="Daum C."/>
            <person name="Floudas D."/>
            <person name="Sun H."/>
            <person name="Yadav J.S."/>
            <person name="Pangilinan J."/>
            <person name="Larsson K.H."/>
            <person name="Matsuura K."/>
            <person name="Barry K."/>
            <person name="Labutti K."/>
            <person name="Kuo R."/>
            <person name="Ohm R.A."/>
            <person name="Bhattacharya S.S."/>
            <person name="Shirouzu T."/>
            <person name="Yoshinaga Y."/>
            <person name="Martin F.M."/>
            <person name="Grigoriev I.V."/>
            <person name="Hibbett D.S."/>
        </authorList>
    </citation>
    <scope>NUCLEOTIDE SEQUENCE [LARGE SCALE GENOMIC DNA]</scope>
    <source>
        <strain evidence="4 5">L-15889</strain>
    </source>
</reference>
<keyword evidence="2" id="KW-0862">Zinc</keyword>
<dbReference type="Pfam" id="PF00653">
    <property type="entry name" value="BIR"/>
    <property type="match status" value="2"/>
</dbReference>
<dbReference type="PROSITE" id="PS50143">
    <property type="entry name" value="BIR_REPEAT_2"/>
    <property type="match status" value="2"/>
</dbReference>
<feature type="compositionally biased region" description="Acidic residues" evidence="3">
    <location>
        <begin position="582"/>
        <end position="593"/>
    </location>
</feature>
<feature type="region of interest" description="Disordered" evidence="3">
    <location>
        <begin position="1"/>
        <end position="34"/>
    </location>
</feature>
<gene>
    <name evidence="4" type="ORF">DAEQUDRAFT_727387</name>
</gene>
<feature type="compositionally biased region" description="Basic and acidic residues" evidence="3">
    <location>
        <begin position="1"/>
        <end position="12"/>
    </location>
</feature>
<dbReference type="Gene3D" id="1.10.1170.10">
    <property type="entry name" value="Inhibitor Of Apoptosis Protein (2mihbC-IAP-1), Chain A"/>
    <property type="match status" value="2"/>
</dbReference>
<proteinExistence type="predicted"/>
<evidence type="ECO:0000256" key="3">
    <source>
        <dbReference type="SAM" id="MobiDB-lite"/>
    </source>
</evidence>
<feature type="compositionally biased region" description="Low complexity" evidence="3">
    <location>
        <begin position="276"/>
        <end position="292"/>
    </location>
</feature>
<dbReference type="AlphaFoldDB" id="A0A165Q3A1"/>
<feature type="compositionally biased region" description="Basic residues" evidence="3">
    <location>
        <begin position="312"/>
        <end position="323"/>
    </location>
</feature>
<keyword evidence="1" id="KW-0479">Metal-binding</keyword>
<feature type="region of interest" description="Disordered" evidence="3">
    <location>
        <begin position="778"/>
        <end position="816"/>
    </location>
</feature>
<name>A0A165Q3A1_9APHY</name>
<feature type="compositionally biased region" description="Low complexity" evidence="3">
    <location>
        <begin position="627"/>
        <end position="639"/>
    </location>
</feature>
<dbReference type="STRING" id="1314783.A0A165Q3A1"/>
<protein>
    <submittedName>
        <fullName evidence="4">BIR-domain-containing protein</fullName>
    </submittedName>
</protein>
<dbReference type="InterPro" id="IPR051190">
    <property type="entry name" value="Baculoviral_IAP"/>
</dbReference>
<evidence type="ECO:0000256" key="1">
    <source>
        <dbReference type="ARBA" id="ARBA00022723"/>
    </source>
</evidence>
<dbReference type="CDD" id="cd00022">
    <property type="entry name" value="BIR"/>
    <property type="match status" value="2"/>
</dbReference>
<sequence length="886" mass="94779">MESEQARLESYNKTKRTKQLARSTSGNNLKWPHPPSYLATPRTLAEAGFYFDPGPDDPDNVACFMCGKQLNEWEPDDDPFELHFSKCNRQCAWASARCGPEVEKGKDGQYHFADASRVPSSKIMEKARLETFTTKKGWPHDAVRNHGANSRQMAKAGFVYTPGGAGDDSATCFYCGVALNGWEEDDDPTQEHVKRANRLGTRCAFLNSSTNTRTVSKASTRSNDTKSASLVVAPSSEDELASSMASAYNLNTNVSRSMRSSVNRASAITATNKTPASGSRRSTRGTGSRATALTGSEVEDTEGGSGSEAGKRVSKTKGKRKAAASKAKDLMKVVEEEEEEPEVGRRVPDDEEVAIVQLPKPKRGPGRAPKPKKTESVMEGSELEPEPAPVPAKKAHARTRSKANLASDSDAPQPKASGSKSGSRHKATAKAKEAPLADTENEQLQDLPVAKPGRKRTKKGEDSEPPSDAPGPAQTKGAKGRTVSRNKAKQVVLSESDSDIEMLPEKEPPRKATAKVVEPRPQASSSKANRSAKIQEYESPTSDDAGYATAEPPAKSRYSRGRPSHASGRVSSGKATRAPERGDEDESDVEMLDDAPPAPKNKVKAKSPPRSTSSDVGSRPGAKKLSHVSSKPKVPRSSSNATKIVEISDDEDDDVPPPRNVRKGAIARAPSAKEGAKLQMEVVVPKRPSQASVASDTSSSKARSKQHADALLTRSFEPSARPASSGSGKGKKTQVEVLMPTKTSGGGRQSRKGAGLTSSPEMKADAADGGLVAVINGKHGAASTPPPANHVVLLTPSPAASPPPSTSPDDRPVVEQDDAFPFTPLLSTLPMQQLAALTDEEYSMTVEQWIRREIETQTRLLKEDAEKQLAVVREKAAEMRKVIEAL</sequence>
<dbReference type="PANTHER" id="PTHR46771">
    <property type="entry name" value="DETERIN"/>
    <property type="match status" value="1"/>
</dbReference>
<evidence type="ECO:0000313" key="5">
    <source>
        <dbReference type="Proteomes" id="UP000076727"/>
    </source>
</evidence>
<feature type="region of interest" description="Disordered" evidence="3">
    <location>
        <begin position="266"/>
        <end position="763"/>
    </location>
</feature>
<dbReference type="GO" id="GO:0046872">
    <property type="term" value="F:metal ion binding"/>
    <property type="evidence" value="ECO:0007669"/>
    <property type="project" value="UniProtKB-KW"/>
</dbReference>
<accession>A0A165Q3A1</accession>